<name>A0AAD8NMR0_TARER</name>
<reference evidence="1" key="1">
    <citation type="journal article" date="2023" name="bioRxiv">
        <title>Improved chromosome-level genome assembly for marigold (Tagetes erecta).</title>
        <authorList>
            <person name="Jiang F."/>
            <person name="Yuan L."/>
            <person name="Wang S."/>
            <person name="Wang H."/>
            <person name="Xu D."/>
            <person name="Wang A."/>
            <person name="Fan W."/>
        </authorList>
    </citation>
    <scope>NUCLEOTIDE SEQUENCE</scope>
    <source>
        <strain evidence="1">WSJ</strain>
        <tissue evidence="1">Leaf</tissue>
    </source>
</reference>
<sequence>MRSNGLGFVFGVTAGANEGYATVGGGISRWSRGRVVHRGWRNNEVSLVWYLVFEKGWLEMVKMVDGARTRRMTRVLSKENGGRARRSLQVQDEALSFYNHCYDKMV</sequence>
<evidence type="ECO:0000313" key="4">
    <source>
        <dbReference type="EMBL" id="KAK1427864.1"/>
    </source>
</evidence>
<evidence type="ECO:0000313" key="5">
    <source>
        <dbReference type="Proteomes" id="UP001229421"/>
    </source>
</evidence>
<dbReference type="EMBL" id="JAUHHV010000004">
    <property type="protein sequence ID" value="KAK1427864.1"/>
    <property type="molecule type" value="Genomic_DNA"/>
</dbReference>
<evidence type="ECO:0000313" key="3">
    <source>
        <dbReference type="EMBL" id="KAK1427862.1"/>
    </source>
</evidence>
<organism evidence="1 5">
    <name type="scientific">Tagetes erecta</name>
    <name type="common">African marigold</name>
    <dbReference type="NCBI Taxonomy" id="13708"/>
    <lineage>
        <taxon>Eukaryota</taxon>
        <taxon>Viridiplantae</taxon>
        <taxon>Streptophyta</taxon>
        <taxon>Embryophyta</taxon>
        <taxon>Tracheophyta</taxon>
        <taxon>Spermatophyta</taxon>
        <taxon>Magnoliopsida</taxon>
        <taxon>eudicotyledons</taxon>
        <taxon>Gunneridae</taxon>
        <taxon>Pentapetalae</taxon>
        <taxon>asterids</taxon>
        <taxon>campanulids</taxon>
        <taxon>Asterales</taxon>
        <taxon>Asteraceae</taxon>
        <taxon>Asteroideae</taxon>
        <taxon>Heliantheae alliance</taxon>
        <taxon>Tageteae</taxon>
        <taxon>Tagetes</taxon>
    </lineage>
</organism>
<dbReference type="AlphaFoldDB" id="A0AAD8NMR0"/>
<keyword evidence="5" id="KW-1185">Reference proteome</keyword>
<comment type="caution">
    <text evidence="1">The sequence shown here is derived from an EMBL/GenBank/DDBJ whole genome shotgun (WGS) entry which is preliminary data.</text>
</comment>
<dbReference type="EMBL" id="JAUHHV010000008">
    <property type="protein sequence ID" value="KAK1414364.1"/>
    <property type="molecule type" value="Genomic_DNA"/>
</dbReference>
<gene>
    <name evidence="3" type="ORF">QVD17_16560</name>
    <name evidence="4" type="ORF">QVD17_16562</name>
    <name evidence="1" type="ORF">QVD17_30106</name>
    <name evidence="2" type="ORF">QVD17_30108</name>
</gene>
<protein>
    <submittedName>
        <fullName evidence="1">Uncharacterized protein</fullName>
    </submittedName>
</protein>
<dbReference type="EMBL" id="JAUHHV010000004">
    <property type="protein sequence ID" value="KAK1427862.1"/>
    <property type="molecule type" value="Genomic_DNA"/>
</dbReference>
<accession>A0AAD8NMR0</accession>
<dbReference type="Proteomes" id="UP001229421">
    <property type="component" value="Unassembled WGS sequence"/>
</dbReference>
<evidence type="ECO:0000313" key="1">
    <source>
        <dbReference type="EMBL" id="KAK1414362.1"/>
    </source>
</evidence>
<proteinExistence type="predicted"/>
<evidence type="ECO:0000313" key="2">
    <source>
        <dbReference type="EMBL" id="KAK1414364.1"/>
    </source>
</evidence>
<dbReference type="EMBL" id="JAUHHV010000008">
    <property type="protein sequence ID" value="KAK1414362.1"/>
    <property type="molecule type" value="Genomic_DNA"/>
</dbReference>